<comment type="caution">
    <text evidence="2">The sequence shown here is derived from an EMBL/GenBank/DDBJ whole genome shotgun (WGS) entry which is preliminary data.</text>
</comment>
<reference evidence="2" key="1">
    <citation type="submission" date="2023-02" db="EMBL/GenBank/DDBJ databases">
        <title>Genome of toxic invasive species Heracleum sosnowskyi carries increased number of genes despite the absence of recent whole-genome duplications.</title>
        <authorList>
            <person name="Schelkunov M."/>
            <person name="Shtratnikova V."/>
            <person name="Makarenko M."/>
            <person name="Klepikova A."/>
            <person name="Omelchenko D."/>
            <person name="Novikova G."/>
            <person name="Obukhova E."/>
            <person name="Bogdanov V."/>
            <person name="Penin A."/>
            <person name="Logacheva M."/>
        </authorList>
    </citation>
    <scope>NUCLEOTIDE SEQUENCE</scope>
    <source>
        <strain evidence="2">Hsosn_3</strain>
        <tissue evidence="2">Leaf</tissue>
    </source>
</reference>
<feature type="compositionally biased region" description="Polar residues" evidence="1">
    <location>
        <begin position="85"/>
        <end position="97"/>
    </location>
</feature>
<dbReference type="AlphaFoldDB" id="A0AAD8HU68"/>
<gene>
    <name evidence="2" type="ORF">POM88_029149</name>
</gene>
<name>A0AAD8HU68_9APIA</name>
<dbReference type="EMBL" id="JAUIZM010000007">
    <property type="protein sequence ID" value="KAK1372956.1"/>
    <property type="molecule type" value="Genomic_DNA"/>
</dbReference>
<feature type="compositionally biased region" description="Polar residues" evidence="1">
    <location>
        <begin position="104"/>
        <end position="113"/>
    </location>
</feature>
<feature type="compositionally biased region" description="Basic and acidic residues" evidence="1">
    <location>
        <begin position="117"/>
        <end position="129"/>
    </location>
</feature>
<dbReference type="Proteomes" id="UP001237642">
    <property type="component" value="Unassembled WGS sequence"/>
</dbReference>
<proteinExistence type="predicted"/>
<evidence type="ECO:0000256" key="1">
    <source>
        <dbReference type="SAM" id="MobiDB-lite"/>
    </source>
</evidence>
<accession>A0AAD8HU68</accession>
<reference evidence="2" key="2">
    <citation type="submission" date="2023-05" db="EMBL/GenBank/DDBJ databases">
        <authorList>
            <person name="Schelkunov M.I."/>
        </authorList>
    </citation>
    <scope>NUCLEOTIDE SEQUENCE</scope>
    <source>
        <strain evidence="2">Hsosn_3</strain>
        <tissue evidence="2">Leaf</tissue>
    </source>
</reference>
<organism evidence="2 3">
    <name type="scientific">Heracleum sosnowskyi</name>
    <dbReference type="NCBI Taxonomy" id="360622"/>
    <lineage>
        <taxon>Eukaryota</taxon>
        <taxon>Viridiplantae</taxon>
        <taxon>Streptophyta</taxon>
        <taxon>Embryophyta</taxon>
        <taxon>Tracheophyta</taxon>
        <taxon>Spermatophyta</taxon>
        <taxon>Magnoliopsida</taxon>
        <taxon>eudicotyledons</taxon>
        <taxon>Gunneridae</taxon>
        <taxon>Pentapetalae</taxon>
        <taxon>asterids</taxon>
        <taxon>campanulids</taxon>
        <taxon>Apiales</taxon>
        <taxon>Apiaceae</taxon>
        <taxon>Apioideae</taxon>
        <taxon>apioid superclade</taxon>
        <taxon>Tordylieae</taxon>
        <taxon>Tordyliinae</taxon>
        <taxon>Heracleum</taxon>
    </lineage>
</organism>
<evidence type="ECO:0000313" key="3">
    <source>
        <dbReference type="Proteomes" id="UP001237642"/>
    </source>
</evidence>
<protein>
    <submittedName>
        <fullName evidence="2">Uncharacterized protein</fullName>
    </submittedName>
</protein>
<sequence>MDPENGLIHALQNVTLEEEENGGLAIEEEILQDENQLFTERFCSHLFTTPEAEISKPYGDFMRAPFKRHVKPIGAKWLRNGTDVNRQDAFSGNSQVHTGGGGSNQDPRNTGGNNPMDMERGKSGNDAHPAEFQSGNPGFKQMNPNNPNITPVAVKKEIYVIETRKQAVGQRLVSLSQSGIFKSSHIGCNQFSSNMTKHNHLS</sequence>
<evidence type="ECO:0000313" key="2">
    <source>
        <dbReference type="EMBL" id="KAK1372956.1"/>
    </source>
</evidence>
<keyword evidence="3" id="KW-1185">Reference proteome</keyword>
<feature type="region of interest" description="Disordered" evidence="1">
    <location>
        <begin position="85"/>
        <end position="129"/>
    </location>
</feature>